<dbReference type="VEuPathDB" id="VectorBase:CPIJ004997"/>
<dbReference type="OMA" id="GWAGCEW"/>
<evidence type="ECO:0000256" key="11">
    <source>
        <dbReference type="PROSITE-ProRule" id="PRU00042"/>
    </source>
</evidence>
<reference evidence="15" key="2">
    <citation type="submission" date="2021-02" db="UniProtKB">
        <authorList>
            <consortium name="EnsemblMetazoa"/>
        </authorList>
    </citation>
    <scope>IDENTIFICATION</scope>
    <source>
        <strain evidence="15">JHB</strain>
    </source>
</reference>
<keyword evidence="16" id="KW-1185">Reference proteome</keyword>
<dbReference type="PANTHER" id="PTHR24409:SF295">
    <property type="entry name" value="AZ2-RELATED"/>
    <property type="match status" value="1"/>
</dbReference>
<proteinExistence type="inferred from homology"/>
<evidence type="ECO:0000256" key="5">
    <source>
        <dbReference type="ARBA" id="ARBA00022771"/>
    </source>
</evidence>
<sequence>MSTEVELSQHLAQDHRIAICDAVEEPASPPPNFSPPPNVSPLPDSPPPKIYCYPPRPQLPPHRLQQDIFGVVYYAGFQEGYQKRDEELRAHLLVQSMQKVSIGTQTESTVPEPSRDVAEDRPETTWTHTLIQEPYGDPETIWTTPENQLTECCQICKKDVRRTYMKKHMLRHSESPRFKCDHNQCPSEFYTNSALARHKVKHSGEKPFSCTLCQQSFTQRSSLKTHITSTHVKPDTELPAKCPCCDMFLSTLIALQQHIVDLHHPALGRSPR</sequence>
<dbReference type="FunFam" id="3.30.160.60:FF:001480">
    <property type="entry name" value="Si:cabz01071911.3"/>
    <property type="match status" value="1"/>
</dbReference>
<dbReference type="SMART" id="SM00355">
    <property type="entry name" value="ZnF_C2H2"/>
    <property type="match status" value="4"/>
</dbReference>
<dbReference type="GO" id="GO:0000981">
    <property type="term" value="F:DNA-binding transcription factor activity, RNA polymerase II-specific"/>
    <property type="evidence" value="ECO:0007669"/>
    <property type="project" value="TreeGrafter"/>
</dbReference>
<evidence type="ECO:0000256" key="12">
    <source>
        <dbReference type="SAM" id="MobiDB-lite"/>
    </source>
</evidence>
<dbReference type="EnsemblMetazoa" id="CPIJ004997-RA">
    <property type="protein sequence ID" value="CPIJ004997-PA"/>
    <property type="gene ID" value="CPIJ004997"/>
</dbReference>
<evidence type="ECO:0000256" key="1">
    <source>
        <dbReference type="ARBA" id="ARBA00004123"/>
    </source>
</evidence>
<keyword evidence="10" id="KW-0539">Nucleus</keyword>
<dbReference type="GO" id="GO:0005634">
    <property type="term" value="C:nucleus"/>
    <property type="evidence" value="ECO:0007669"/>
    <property type="project" value="UniProtKB-SubCell"/>
</dbReference>
<dbReference type="PROSITE" id="PS00028">
    <property type="entry name" value="ZINC_FINGER_C2H2_1"/>
    <property type="match status" value="2"/>
</dbReference>
<evidence type="ECO:0000313" key="15">
    <source>
        <dbReference type="EnsemblMetazoa" id="CPIJ004997-PA"/>
    </source>
</evidence>
<dbReference type="HOGENOM" id="CLU_1023989_0_0_1"/>
<keyword evidence="5 11" id="KW-0863">Zinc-finger</keyword>
<dbReference type="VEuPathDB" id="VectorBase:CQUJHB016979"/>
<evidence type="ECO:0000256" key="8">
    <source>
        <dbReference type="ARBA" id="ARBA00023125"/>
    </source>
</evidence>
<accession>B0WD54</accession>
<protein>
    <recommendedName>
        <fullName evidence="13">C2H2-type domain-containing protein</fullName>
    </recommendedName>
</protein>
<dbReference type="SUPFAM" id="SSF57667">
    <property type="entry name" value="beta-beta-alpha zinc fingers"/>
    <property type="match status" value="2"/>
</dbReference>
<dbReference type="eggNOG" id="KOG1721">
    <property type="taxonomic scope" value="Eukaryota"/>
</dbReference>
<feature type="region of interest" description="Disordered" evidence="12">
    <location>
        <begin position="23"/>
        <end position="48"/>
    </location>
</feature>
<feature type="region of interest" description="Disordered" evidence="12">
    <location>
        <begin position="103"/>
        <end position="123"/>
    </location>
</feature>
<evidence type="ECO:0000313" key="16">
    <source>
        <dbReference type="Proteomes" id="UP000002320"/>
    </source>
</evidence>
<dbReference type="OrthoDB" id="10004641at2759"/>
<feature type="domain" description="C2H2-type" evidence="13">
    <location>
        <begin position="178"/>
        <end position="207"/>
    </location>
</feature>
<evidence type="ECO:0000256" key="6">
    <source>
        <dbReference type="ARBA" id="ARBA00022833"/>
    </source>
</evidence>
<dbReference type="AlphaFoldDB" id="B0WD54"/>
<organism>
    <name type="scientific">Culex quinquefasciatus</name>
    <name type="common">Southern house mosquito</name>
    <name type="synonym">Culex pungens</name>
    <dbReference type="NCBI Taxonomy" id="7176"/>
    <lineage>
        <taxon>Eukaryota</taxon>
        <taxon>Metazoa</taxon>
        <taxon>Ecdysozoa</taxon>
        <taxon>Arthropoda</taxon>
        <taxon>Hexapoda</taxon>
        <taxon>Insecta</taxon>
        <taxon>Pterygota</taxon>
        <taxon>Neoptera</taxon>
        <taxon>Endopterygota</taxon>
        <taxon>Diptera</taxon>
        <taxon>Nematocera</taxon>
        <taxon>Culicoidea</taxon>
        <taxon>Culicidae</taxon>
        <taxon>Culicinae</taxon>
        <taxon>Culicini</taxon>
        <taxon>Culex</taxon>
        <taxon>Culex</taxon>
    </lineage>
</organism>
<keyword evidence="3" id="KW-0479">Metal-binding</keyword>
<evidence type="ECO:0000256" key="3">
    <source>
        <dbReference type="ARBA" id="ARBA00022723"/>
    </source>
</evidence>
<dbReference type="Proteomes" id="UP000002320">
    <property type="component" value="Unassembled WGS sequence"/>
</dbReference>
<keyword evidence="7" id="KW-0805">Transcription regulation</keyword>
<keyword evidence="4" id="KW-0677">Repeat</keyword>
<keyword evidence="9" id="KW-0804">Transcription</keyword>
<evidence type="ECO:0000256" key="7">
    <source>
        <dbReference type="ARBA" id="ARBA00023015"/>
    </source>
</evidence>
<dbReference type="PROSITE" id="PS50157">
    <property type="entry name" value="ZINC_FINGER_C2H2_2"/>
    <property type="match status" value="2"/>
</dbReference>
<comment type="subcellular location">
    <subcellularLocation>
        <location evidence="1">Nucleus</location>
    </subcellularLocation>
</comment>
<dbReference type="STRING" id="7176.B0WD54"/>
<dbReference type="PANTHER" id="PTHR24409">
    <property type="entry name" value="ZINC FINGER PROTEIN 142"/>
    <property type="match status" value="1"/>
</dbReference>
<feature type="compositionally biased region" description="Pro residues" evidence="12">
    <location>
        <begin position="27"/>
        <end position="48"/>
    </location>
</feature>
<evidence type="ECO:0000259" key="13">
    <source>
        <dbReference type="PROSITE" id="PS50157"/>
    </source>
</evidence>
<comment type="similarity">
    <text evidence="2">Belongs to the krueppel C2H2-type zinc-finger protein family.</text>
</comment>
<keyword evidence="8" id="KW-0238">DNA-binding</keyword>
<keyword evidence="6" id="KW-0862">Zinc</keyword>
<name>B0WD54_CULQU</name>
<dbReference type="InterPro" id="IPR013087">
    <property type="entry name" value="Znf_C2H2_type"/>
</dbReference>
<gene>
    <name evidence="15" type="primary">6036606</name>
    <name evidence="14" type="ORF">CpipJ_CPIJ004997</name>
</gene>
<feature type="compositionally biased region" description="Basic and acidic residues" evidence="12">
    <location>
        <begin position="113"/>
        <end position="123"/>
    </location>
</feature>
<reference evidence="14" key="1">
    <citation type="submission" date="2007-03" db="EMBL/GenBank/DDBJ databases">
        <title>Annotation of Culex pipiens quinquefasciatus.</title>
        <authorList>
            <consortium name="The Broad Institute Genome Sequencing Platform"/>
            <person name="Atkinson P.W."/>
            <person name="Hemingway J."/>
            <person name="Christensen B.M."/>
            <person name="Higgs S."/>
            <person name="Kodira C."/>
            <person name="Hannick L."/>
            <person name="Megy K."/>
            <person name="O'Leary S."/>
            <person name="Pearson M."/>
            <person name="Haas B.J."/>
            <person name="Mauceli E."/>
            <person name="Wortman J.R."/>
            <person name="Lee N.H."/>
            <person name="Guigo R."/>
            <person name="Stanke M."/>
            <person name="Alvarado L."/>
            <person name="Amedeo P."/>
            <person name="Antoine C.H."/>
            <person name="Arensburger P."/>
            <person name="Bidwell S.L."/>
            <person name="Crawford M."/>
            <person name="Camaro F."/>
            <person name="Devon K."/>
            <person name="Engels R."/>
            <person name="Hammond M."/>
            <person name="Howarth C."/>
            <person name="Koehrsen M."/>
            <person name="Lawson D."/>
            <person name="Montgomery P."/>
            <person name="Nene V."/>
            <person name="Nusbaum C."/>
            <person name="Puiu D."/>
            <person name="Romero-Severson J."/>
            <person name="Severson D.W."/>
            <person name="Shumway M."/>
            <person name="Sisk P."/>
            <person name="Stolte C."/>
            <person name="Zeng Q."/>
            <person name="Eisenstadt E."/>
            <person name="Fraser-Liggett C."/>
            <person name="Strausberg R."/>
            <person name="Galagan J."/>
            <person name="Birren B."/>
            <person name="Collins F.H."/>
        </authorList>
    </citation>
    <scope>NUCLEOTIDE SEQUENCE [LARGE SCALE GENOMIC DNA]</scope>
    <source>
        <strain evidence="14">JHB</strain>
    </source>
</reference>
<evidence type="ECO:0000256" key="4">
    <source>
        <dbReference type="ARBA" id="ARBA00022737"/>
    </source>
</evidence>
<dbReference type="Pfam" id="PF00096">
    <property type="entry name" value="zf-C2H2"/>
    <property type="match status" value="1"/>
</dbReference>
<dbReference type="InParanoid" id="B0WD54"/>
<dbReference type="EMBL" id="DS231893">
    <property type="protein sequence ID" value="EDS44189.1"/>
    <property type="molecule type" value="Genomic_DNA"/>
</dbReference>
<dbReference type="KEGG" id="cqu:CpipJ_CPIJ004997"/>
<dbReference type="GO" id="GO:0008270">
    <property type="term" value="F:zinc ion binding"/>
    <property type="evidence" value="ECO:0007669"/>
    <property type="project" value="UniProtKB-KW"/>
</dbReference>
<feature type="domain" description="C2H2-type" evidence="13">
    <location>
        <begin position="208"/>
        <end position="236"/>
    </location>
</feature>
<evidence type="ECO:0000256" key="9">
    <source>
        <dbReference type="ARBA" id="ARBA00023163"/>
    </source>
</evidence>
<evidence type="ECO:0000313" key="14">
    <source>
        <dbReference type="EMBL" id="EDS44189.1"/>
    </source>
</evidence>
<dbReference type="GO" id="GO:0000977">
    <property type="term" value="F:RNA polymerase II transcription regulatory region sequence-specific DNA binding"/>
    <property type="evidence" value="ECO:0007669"/>
    <property type="project" value="TreeGrafter"/>
</dbReference>
<dbReference type="Gene3D" id="3.30.160.60">
    <property type="entry name" value="Classic Zinc Finger"/>
    <property type="match status" value="2"/>
</dbReference>
<evidence type="ECO:0000256" key="2">
    <source>
        <dbReference type="ARBA" id="ARBA00006991"/>
    </source>
</evidence>
<evidence type="ECO:0000256" key="10">
    <source>
        <dbReference type="ARBA" id="ARBA00023242"/>
    </source>
</evidence>
<dbReference type="InterPro" id="IPR036236">
    <property type="entry name" value="Znf_C2H2_sf"/>
</dbReference>